<gene>
    <name evidence="4" type="ORF">IAB59_04945</name>
</gene>
<dbReference type="Proteomes" id="UP000886833">
    <property type="component" value="Unassembled WGS sequence"/>
</dbReference>
<reference evidence="4" key="1">
    <citation type="submission" date="2020-10" db="EMBL/GenBank/DDBJ databases">
        <authorList>
            <person name="Gilroy R."/>
        </authorList>
    </citation>
    <scope>NUCLEOTIDE SEQUENCE</scope>
    <source>
        <strain evidence="4">CHK195-26880</strain>
    </source>
</reference>
<dbReference type="Gene3D" id="3.30.700.10">
    <property type="entry name" value="Glycoprotein, Type 4 Pilin"/>
    <property type="match status" value="1"/>
</dbReference>
<organism evidence="4 5">
    <name type="scientific">Candidatus Onthousia faecipullorum</name>
    <dbReference type="NCBI Taxonomy" id="2840887"/>
    <lineage>
        <taxon>Bacteria</taxon>
        <taxon>Bacillati</taxon>
        <taxon>Bacillota</taxon>
        <taxon>Bacilli</taxon>
        <taxon>Candidatus Onthousia</taxon>
    </lineage>
</organism>
<dbReference type="InterPro" id="IPR045584">
    <property type="entry name" value="Pilin-like"/>
</dbReference>
<evidence type="ECO:0000313" key="5">
    <source>
        <dbReference type="Proteomes" id="UP000886833"/>
    </source>
</evidence>
<comment type="caution">
    <text evidence="4">The sequence shown here is derived from an EMBL/GenBank/DDBJ whole genome shotgun (WGS) entry which is preliminary data.</text>
</comment>
<dbReference type="AlphaFoldDB" id="A0A9D1GB11"/>
<evidence type="ECO:0000256" key="1">
    <source>
        <dbReference type="ARBA" id="ARBA00004241"/>
    </source>
</evidence>
<sequence length="145" mass="16261">MNRKGFTLIELLATIVIMALILIMVMPSITALVNNNSDRSYEYYGDALKEAAEIFVGREGEDITSLGTLNFTGCVDITYNDLINADLISPYQEENIDCSNAKVRYTKERNKESYSINLICIDTTTNNSVYNINEISNTRCSVTAY</sequence>
<dbReference type="GO" id="GO:0009986">
    <property type="term" value="C:cell surface"/>
    <property type="evidence" value="ECO:0007669"/>
    <property type="project" value="UniProtKB-SubCell"/>
</dbReference>
<dbReference type="Pfam" id="PF07963">
    <property type="entry name" value="N_methyl"/>
    <property type="match status" value="1"/>
</dbReference>
<evidence type="ECO:0000256" key="2">
    <source>
        <dbReference type="ARBA" id="ARBA00023287"/>
    </source>
</evidence>
<comment type="subcellular location">
    <subcellularLocation>
        <location evidence="1">Cell surface</location>
    </subcellularLocation>
</comment>
<keyword evidence="3" id="KW-0472">Membrane</keyword>
<accession>A0A9D1GB11</accession>
<evidence type="ECO:0000256" key="3">
    <source>
        <dbReference type="SAM" id="Phobius"/>
    </source>
</evidence>
<protein>
    <submittedName>
        <fullName evidence="4">Prepilin-type N-terminal cleavage/methylation domain-containing protein</fullName>
    </submittedName>
</protein>
<keyword evidence="2" id="KW-0178">Competence</keyword>
<evidence type="ECO:0000313" key="4">
    <source>
        <dbReference type="EMBL" id="HIT37802.1"/>
    </source>
</evidence>
<dbReference type="NCBIfam" id="TIGR02532">
    <property type="entry name" value="IV_pilin_GFxxxE"/>
    <property type="match status" value="1"/>
</dbReference>
<dbReference type="SUPFAM" id="SSF54523">
    <property type="entry name" value="Pili subunits"/>
    <property type="match status" value="1"/>
</dbReference>
<name>A0A9D1GB11_9FIRM</name>
<dbReference type="InterPro" id="IPR012902">
    <property type="entry name" value="N_methyl_site"/>
</dbReference>
<feature type="transmembrane region" description="Helical" evidence="3">
    <location>
        <begin position="12"/>
        <end position="33"/>
    </location>
</feature>
<keyword evidence="3" id="KW-1133">Transmembrane helix</keyword>
<dbReference type="EMBL" id="DVKQ01000063">
    <property type="protein sequence ID" value="HIT37802.1"/>
    <property type="molecule type" value="Genomic_DNA"/>
</dbReference>
<dbReference type="PROSITE" id="PS00409">
    <property type="entry name" value="PROKAR_NTER_METHYL"/>
    <property type="match status" value="1"/>
</dbReference>
<proteinExistence type="predicted"/>
<reference evidence="4" key="2">
    <citation type="journal article" date="2021" name="PeerJ">
        <title>Extensive microbial diversity within the chicken gut microbiome revealed by metagenomics and culture.</title>
        <authorList>
            <person name="Gilroy R."/>
            <person name="Ravi A."/>
            <person name="Getino M."/>
            <person name="Pursley I."/>
            <person name="Horton D.L."/>
            <person name="Alikhan N.F."/>
            <person name="Baker D."/>
            <person name="Gharbi K."/>
            <person name="Hall N."/>
            <person name="Watson M."/>
            <person name="Adriaenssens E.M."/>
            <person name="Foster-Nyarko E."/>
            <person name="Jarju S."/>
            <person name="Secka A."/>
            <person name="Antonio M."/>
            <person name="Oren A."/>
            <person name="Chaudhuri R.R."/>
            <person name="La Ragione R."/>
            <person name="Hildebrand F."/>
            <person name="Pallen M.J."/>
        </authorList>
    </citation>
    <scope>NUCLEOTIDE SEQUENCE</scope>
    <source>
        <strain evidence="4">CHK195-26880</strain>
    </source>
</reference>
<keyword evidence="3" id="KW-0812">Transmembrane</keyword>
<dbReference type="GO" id="GO:0030420">
    <property type="term" value="P:establishment of competence for transformation"/>
    <property type="evidence" value="ECO:0007669"/>
    <property type="project" value="UniProtKB-KW"/>
</dbReference>